<evidence type="ECO:0000259" key="8">
    <source>
        <dbReference type="Pfam" id="PF05057"/>
    </source>
</evidence>
<dbReference type="InterPro" id="IPR029058">
    <property type="entry name" value="AB_hydrolase_fold"/>
</dbReference>
<keyword evidence="7" id="KW-0472">Membrane</keyword>
<dbReference type="Gene3D" id="3.40.50.1820">
    <property type="entry name" value="alpha/beta hydrolase"/>
    <property type="match status" value="1"/>
</dbReference>
<name>A0ABR4A6U7_9LECA</name>
<gene>
    <name evidence="9" type="ORF">N7G274_006258</name>
</gene>
<evidence type="ECO:0000256" key="2">
    <source>
        <dbReference type="ARBA" id="ARBA00004240"/>
    </source>
</evidence>
<evidence type="ECO:0000256" key="1">
    <source>
        <dbReference type="ARBA" id="ARBA00004173"/>
    </source>
</evidence>
<dbReference type="InterPro" id="IPR052374">
    <property type="entry name" value="SERAC1"/>
</dbReference>
<evidence type="ECO:0000313" key="10">
    <source>
        <dbReference type="Proteomes" id="UP001590950"/>
    </source>
</evidence>
<dbReference type="Proteomes" id="UP001590950">
    <property type="component" value="Unassembled WGS sequence"/>
</dbReference>
<evidence type="ECO:0000256" key="5">
    <source>
        <dbReference type="ARBA" id="ARBA00022824"/>
    </source>
</evidence>
<keyword evidence="10" id="KW-1185">Reference proteome</keyword>
<comment type="caution">
    <text evidence="9">The sequence shown here is derived from an EMBL/GenBank/DDBJ whole genome shotgun (WGS) entry which is preliminary data.</text>
</comment>
<dbReference type="EMBL" id="JBEFKJ010000019">
    <property type="protein sequence ID" value="KAL2040800.1"/>
    <property type="molecule type" value="Genomic_DNA"/>
</dbReference>
<keyword evidence="6" id="KW-0496">Mitochondrion</keyword>
<keyword evidence="5" id="KW-0256">Endoplasmic reticulum</keyword>
<evidence type="ECO:0000256" key="7">
    <source>
        <dbReference type="ARBA" id="ARBA00023136"/>
    </source>
</evidence>
<dbReference type="PANTHER" id="PTHR48182">
    <property type="entry name" value="PROTEIN SERAC1"/>
    <property type="match status" value="1"/>
</dbReference>
<sequence>MSKSSNEQPVGIQELYSPGLNADIDIVAVHGLNGDAYKTWTSDKGNVNWLKDANLLPKYLPNARILTWGYNANVLSLKGRTTSSDRILQHAQTLVAQLQADRELENASERPIIFLCHSLGGIIVKRALAYSMSRTAAKISHLHSIYTSTYSILFFGTPHSGSRKAQLAASLQKLASFTTPTKLLETDSNLLRALEEDSEILQNISDQFAPLMTRFHIFFFWEQERTELKYTKDYIVDETSAAPILDNTERSGISANHRNMCKFDSKDSPGFRTVVAALKRYSQDAPGVVRTRNVRAGEMLSVQGWHEATELVGGNLGVEQGRSAVAGLEGGADALRGRDEELGGGIVRRRGLRGD</sequence>
<evidence type="ECO:0000256" key="4">
    <source>
        <dbReference type="ARBA" id="ARBA00007920"/>
    </source>
</evidence>
<reference evidence="9 10" key="1">
    <citation type="submission" date="2024-09" db="EMBL/GenBank/DDBJ databases">
        <title>Rethinking Asexuality: The Enigmatic Case of Functional Sexual Genes in Lepraria (Stereocaulaceae).</title>
        <authorList>
            <person name="Doellman M."/>
            <person name="Sun Y."/>
            <person name="Barcenas-Pena A."/>
            <person name="Lumbsch H.T."/>
            <person name="Grewe F."/>
        </authorList>
    </citation>
    <scope>NUCLEOTIDE SEQUENCE [LARGE SCALE GENOMIC DNA]</scope>
    <source>
        <strain evidence="9 10">Mercado 3170</strain>
    </source>
</reference>
<accession>A0ABR4A6U7</accession>
<proteinExistence type="inferred from homology"/>
<organism evidence="9 10">
    <name type="scientific">Stereocaulon virgatum</name>
    <dbReference type="NCBI Taxonomy" id="373712"/>
    <lineage>
        <taxon>Eukaryota</taxon>
        <taxon>Fungi</taxon>
        <taxon>Dikarya</taxon>
        <taxon>Ascomycota</taxon>
        <taxon>Pezizomycotina</taxon>
        <taxon>Lecanoromycetes</taxon>
        <taxon>OSLEUM clade</taxon>
        <taxon>Lecanoromycetidae</taxon>
        <taxon>Lecanorales</taxon>
        <taxon>Lecanorineae</taxon>
        <taxon>Stereocaulaceae</taxon>
        <taxon>Stereocaulon</taxon>
    </lineage>
</organism>
<feature type="domain" description="DUF676" evidence="8">
    <location>
        <begin position="26"/>
        <end position="206"/>
    </location>
</feature>
<protein>
    <recommendedName>
        <fullName evidence="8">DUF676 domain-containing protein</fullName>
    </recommendedName>
</protein>
<evidence type="ECO:0000256" key="6">
    <source>
        <dbReference type="ARBA" id="ARBA00023128"/>
    </source>
</evidence>
<evidence type="ECO:0000313" key="9">
    <source>
        <dbReference type="EMBL" id="KAL2040800.1"/>
    </source>
</evidence>
<dbReference type="InterPro" id="IPR007751">
    <property type="entry name" value="DUF676_lipase-like"/>
</dbReference>
<comment type="subcellular location">
    <subcellularLocation>
        <location evidence="2">Endoplasmic reticulum</location>
    </subcellularLocation>
    <subcellularLocation>
        <location evidence="3">Membrane</location>
    </subcellularLocation>
    <subcellularLocation>
        <location evidence="1">Mitochondrion</location>
    </subcellularLocation>
</comment>
<dbReference type="PANTHER" id="PTHR48182:SF2">
    <property type="entry name" value="PROTEIN SERAC1"/>
    <property type="match status" value="1"/>
</dbReference>
<evidence type="ECO:0000256" key="3">
    <source>
        <dbReference type="ARBA" id="ARBA00004370"/>
    </source>
</evidence>
<dbReference type="SUPFAM" id="SSF53474">
    <property type="entry name" value="alpha/beta-Hydrolases"/>
    <property type="match status" value="1"/>
</dbReference>
<comment type="similarity">
    <text evidence="4">Belongs to the putative lipase ROG1 family.</text>
</comment>
<dbReference type="Pfam" id="PF05057">
    <property type="entry name" value="DUF676"/>
    <property type="match status" value="1"/>
</dbReference>